<protein>
    <recommendedName>
        <fullName evidence="3">Glial cell line-derived neurotrophic factor</fullName>
    </recommendedName>
</protein>
<comment type="caution">
    <text evidence="14">The sequence shown here is derived from an EMBL/GenBank/DDBJ whole genome shotgun (WGS) entry which is preliminary data.</text>
</comment>
<evidence type="ECO:0000256" key="11">
    <source>
        <dbReference type="SAM" id="MobiDB-lite"/>
    </source>
</evidence>
<comment type="similarity">
    <text evidence="2">Belongs to the TGF-beta family. GDNF subfamily.</text>
</comment>
<evidence type="ECO:0000259" key="13">
    <source>
        <dbReference type="PROSITE" id="PS51362"/>
    </source>
</evidence>
<dbReference type="GO" id="GO:0030971">
    <property type="term" value="F:receptor tyrosine kinase binding"/>
    <property type="evidence" value="ECO:0007669"/>
    <property type="project" value="InterPro"/>
</dbReference>
<reference evidence="14 15" key="1">
    <citation type="submission" date="2019-01" db="EMBL/GenBank/DDBJ databases">
        <title>Draft Genome and Complete Hox-Cluster Characterization of the Sterlet Sturgeon (Acipenser ruthenus).</title>
        <authorList>
            <person name="Wei Q."/>
        </authorList>
    </citation>
    <scope>NUCLEOTIDE SEQUENCE [LARGE SCALE GENOMIC DNA]</scope>
    <source>
        <strain evidence="14">WHYD16114868_AA</strain>
        <tissue evidence="14">Blood</tissue>
    </source>
</reference>
<dbReference type="Gene3D" id="2.10.90.10">
    <property type="entry name" value="Cystine-knot cytokines"/>
    <property type="match status" value="1"/>
</dbReference>
<evidence type="ECO:0000256" key="10">
    <source>
        <dbReference type="RuleBase" id="RU000354"/>
    </source>
</evidence>
<dbReference type="InterPro" id="IPR047020">
    <property type="entry name" value="GDNF_TGF-b-like"/>
</dbReference>
<evidence type="ECO:0000256" key="3">
    <source>
        <dbReference type="ARBA" id="ARBA00015922"/>
    </source>
</evidence>
<dbReference type="GO" id="GO:0045595">
    <property type="term" value="P:regulation of cell differentiation"/>
    <property type="evidence" value="ECO:0007669"/>
    <property type="project" value="UniProtKB-ARBA"/>
</dbReference>
<dbReference type="Proteomes" id="UP000289886">
    <property type="component" value="Unassembled WGS sequence"/>
</dbReference>
<dbReference type="GO" id="GO:0048513">
    <property type="term" value="P:animal organ development"/>
    <property type="evidence" value="ECO:0007669"/>
    <property type="project" value="UniProtKB-ARBA"/>
</dbReference>
<dbReference type="GO" id="GO:0030116">
    <property type="term" value="F:glial cell-derived neurotrophic factor receptor binding"/>
    <property type="evidence" value="ECO:0007669"/>
    <property type="project" value="InterPro"/>
</dbReference>
<keyword evidence="5" id="KW-0165">Cleavage on pair of basic residues</keyword>
<dbReference type="GO" id="GO:0090190">
    <property type="term" value="P:positive regulation of branching involved in ureteric bud morphogenesis"/>
    <property type="evidence" value="ECO:0007669"/>
    <property type="project" value="TreeGrafter"/>
</dbReference>
<gene>
    <name evidence="14" type="ORF">EOD39_13816</name>
</gene>
<keyword evidence="15" id="KW-1185">Reference proteome</keyword>
<dbReference type="GO" id="GO:0007422">
    <property type="term" value="P:peripheral nervous system development"/>
    <property type="evidence" value="ECO:0007669"/>
    <property type="project" value="TreeGrafter"/>
</dbReference>
<keyword evidence="8" id="KW-1015">Disulfide bond</keyword>
<accession>A0A662YPM9</accession>
<evidence type="ECO:0000256" key="4">
    <source>
        <dbReference type="ARBA" id="ARBA00022525"/>
    </source>
</evidence>
<dbReference type="SUPFAM" id="SSF57501">
    <property type="entry name" value="Cystine-knot cytokines"/>
    <property type="match status" value="1"/>
</dbReference>
<feature type="domain" description="TGF-beta family profile" evidence="13">
    <location>
        <begin position="105"/>
        <end position="223"/>
    </location>
</feature>
<evidence type="ECO:0000256" key="9">
    <source>
        <dbReference type="ARBA" id="ARBA00023180"/>
    </source>
</evidence>
<keyword evidence="7 10" id="KW-0339">Growth factor</keyword>
<feature type="region of interest" description="Disordered" evidence="11">
    <location>
        <begin position="95"/>
        <end position="115"/>
    </location>
</feature>
<dbReference type="InterPro" id="IPR001839">
    <property type="entry name" value="TGF-b_C"/>
</dbReference>
<dbReference type="GO" id="GO:0008083">
    <property type="term" value="F:growth factor activity"/>
    <property type="evidence" value="ECO:0007669"/>
    <property type="project" value="UniProtKB-KW"/>
</dbReference>
<dbReference type="CDD" id="cd19380">
    <property type="entry name" value="TGF_beta_GDNF"/>
    <property type="match status" value="1"/>
</dbReference>
<sequence length="223" mass="25646">MKLWDVLATCLLLLTAVATSPLFGNWYSGRKKSTYLEQQQEVPSLLLEDSEPQSVSVESLPEEYTMPELYPEQFEDVVEFIQATIKRLKRSPDWALPARNKGDKRRQKAPANTDTAIKKPVRNRNRGCVLKEIHLNVTDLDLGYQTKEELIFRYCSGSCNSRETTYDMILQNLTKNKKLVKEKVKMQACCRPTAFDDDVSFLDDNLIDYRTLKKHSAKKCGCI</sequence>
<evidence type="ECO:0000313" key="15">
    <source>
        <dbReference type="Proteomes" id="UP000289886"/>
    </source>
</evidence>
<evidence type="ECO:0000256" key="6">
    <source>
        <dbReference type="ARBA" id="ARBA00022729"/>
    </source>
</evidence>
<dbReference type="PANTHER" id="PTHR12173:SF1">
    <property type="entry name" value="GLIAL CELL LINE-DERIVED NEUROTROPHIC FACTOR"/>
    <property type="match status" value="1"/>
</dbReference>
<evidence type="ECO:0000256" key="7">
    <source>
        <dbReference type="ARBA" id="ARBA00023030"/>
    </source>
</evidence>
<feature type="chain" id="PRO_5024820387" description="Glial cell line-derived neurotrophic factor" evidence="12">
    <location>
        <begin position="20"/>
        <end position="223"/>
    </location>
</feature>
<comment type="subcellular location">
    <subcellularLocation>
        <location evidence="1">Secreted</location>
    </subcellularLocation>
</comment>
<evidence type="ECO:0000256" key="12">
    <source>
        <dbReference type="SAM" id="SignalP"/>
    </source>
</evidence>
<dbReference type="GO" id="GO:0005615">
    <property type="term" value="C:extracellular space"/>
    <property type="evidence" value="ECO:0007669"/>
    <property type="project" value="TreeGrafter"/>
</dbReference>
<evidence type="ECO:0000256" key="1">
    <source>
        <dbReference type="ARBA" id="ARBA00004613"/>
    </source>
</evidence>
<evidence type="ECO:0000313" key="14">
    <source>
        <dbReference type="EMBL" id="RXM97913.1"/>
    </source>
</evidence>
<dbReference type="AlphaFoldDB" id="A0A662YPM9"/>
<evidence type="ECO:0000256" key="5">
    <source>
        <dbReference type="ARBA" id="ARBA00022685"/>
    </source>
</evidence>
<dbReference type="PANTHER" id="PTHR12173">
    <property type="entry name" value="GDNF SUBFAMILY OF TGF-BETA FAMILY"/>
    <property type="match status" value="1"/>
</dbReference>
<feature type="signal peptide" evidence="12">
    <location>
        <begin position="1"/>
        <end position="19"/>
    </location>
</feature>
<name>A0A662YPM9_ACIRT</name>
<keyword evidence="6 12" id="KW-0732">Signal</keyword>
<keyword evidence="9" id="KW-0325">Glycoprotein</keyword>
<proteinExistence type="inferred from homology"/>
<organism evidence="14 15">
    <name type="scientific">Acipenser ruthenus</name>
    <name type="common">Sterlet sturgeon</name>
    <dbReference type="NCBI Taxonomy" id="7906"/>
    <lineage>
        <taxon>Eukaryota</taxon>
        <taxon>Metazoa</taxon>
        <taxon>Chordata</taxon>
        <taxon>Craniata</taxon>
        <taxon>Vertebrata</taxon>
        <taxon>Euteleostomi</taxon>
        <taxon>Actinopterygii</taxon>
        <taxon>Chondrostei</taxon>
        <taxon>Acipenseriformes</taxon>
        <taxon>Acipenseridae</taxon>
        <taxon>Acipenser</taxon>
    </lineage>
</organism>
<dbReference type="InterPro" id="IPR029034">
    <property type="entry name" value="Cystine-knot_cytokine"/>
</dbReference>
<dbReference type="InterPro" id="IPR043401">
    <property type="entry name" value="GDNF_fam"/>
</dbReference>
<dbReference type="FunFam" id="2.10.90.10:FF:000015">
    <property type="entry name" value="Glial cell line-derived neurotrophic factor"/>
    <property type="match status" value="1"/>
</dbReference>
<evidence type="ECO:0000256" key="2">
    <source>
        <dbReference type="ARBA" id="ARBA00009832"/>
    </source>
</evidence>
<dbReference type="EMBL" id="SCEB01000885">
    <property type="protein sequence ID" value="RXM97913.1"/>
    <property type="molecule type" value="Genomic_DNA"/>
</dbReference>
<keyword evidence="4" id="KW-0964">Secreted</keyword>
<evidence type="ECO:0000256" key="8">
    <source>
        <dbReference type="ARBA" id="ARBA00023157"/>
    </source>
</evidence>
<dbReference type="PROSITE" id="PS51362">
    <property type="entry name" value="TGF_BETA_2"/>
    <property type="match status" value="1"/>
</dbReference>
<dbReference type="GO" id="GO:0043524">
    <property type="term" value="P:negative regulation of neuron apoptotic process"/>
    <property type="evidence" value="ECO:0007669"/>
    <property type="project" value="TreeGrafter"/>
</dbReference>
<dbReference type="Pfam" id="PF00019">
    <property type="entry name" value="TGF_beta"/>
    <property type="match status" value="1"/>
</dbReference>